<name>A0ABY5BRI7_9LACO</name>
<feature type="transmembrane region" description="Helical" evidence="1">
    <location>
        <begin position="12"/>
        <end position="32"/>
    </location>
</feature>
<accession>A0ABY5BRI7</accession>
<evidence type="ECO:0000256" key="1">
    <source>
        <dbReference type="SAM" id="Phobius"/>
    </source>
</evidence>
<evidence type="ECO:0008006" key="4">
    <source>
        <dbReference type="Google" id="ProtNLM"/>
    </source>
</evidence>
<feature type="transmembrane region" description="Helical" evidence="1">
    <location>
        <begin position="159"/>
        <end position="181"/>
    </location>
</feature>
<feature type="transmembrane region" description="Helical" evidence="1">
    <location>
        <begin position="187"/>
        <end position="208"/>
    </location>
</feature>
<keyword evidence="1" id="KW-1133">Transmembrane helix</keyword>
<proteinExistence type="predicted"/>
<dbReference type="Proteomes" id="UP001056707">
    <property type="component" value="Chromosome"/>
</dbReference>
<evidence type="ECO:0000313" key="2">
    <source>
        <dbReference type="EMBL" id="USS85657.1"/>
    </source>
</evidence>
<keyword evidence="3" id="KW-1185">Reference proteome</keyword>
<sequence length="223" mass="26472">MNNLKDYKHKDVQYFIFANAIIIILFSTKFSSNSLSKNYQLYKIIVGLFSTFGNLGIIYIYSIILDDMIPTKFKNLLVFGKETKLPGNNIFTKLFSGNYKDYRVSSKNMQNFYKKIGKKINNRSDPMIENHEWYKIYSKVKNEDIVFFSNSDYLLARDLTVVSIIFCILYCLFPLLPFVFYNYKVHIFLFCMFILTRCITLILGYKFTNNVLVENYIRKRNDK</sequence>
<feature type="transmembrane region" description="Helical" evidence="1">
    <location>
        <begin position="44"/>
        <end position="64"/>
    </location>
</feature>
<keyword evidence="1" id="KW-0472">Membrane</keyword>
<organism evidence="2 3">
    <name type="scientific">Fructilactobacillus myrtifloralis</name>
    <dbReference type="NCBI Taxonomy" id="2940301"/>
    <lineage>
        <taxon>Bacteria</taxon>
        <taxon>Bacillati</taxon>
        <taxon>Bacillota</taxon>
        <taxon>Bacilli</taxon>
        <taxon>Lactobacillales</taxon>
        <taxon>Lactobacillaceae</taxon>
        <taxon>Fructilactobacillus</taxon>
    </lineage>
</organism>
<dbReference type="EMBL" id="CP097116">
    <property type="protein sequence ID" value="USS85657.1"/>
    <property type="molecule type" value="Genomic_DNA"/>
</dbReference>
<protein>
    <recommendedName>
        <fullName evidence="4">Glycosyl-4,4'-diaponeurosporenoate acyltransferase</fullName>
    </recommendedName>
</protein>
<keyword evidence="1" id="KW-0812">Transmembrane</keyword>
<dbReference type="RefSeq" id="WP_252750552.1">
    <property type="nucleotide sequence ID" value="NZ_CP097116.1"/>
</dbReference>
<evidence type="ECO:0000313" key="3">
    <source>
        <dbReference type="Proteomes" id="UP001056707"/>
    </source>
</evidence>
<gene>
    <name evidence="2" type="ORF">M3M35_03220</name>
</gene>
<reference evidence="2" key="1">
    <citation type="submission" date="2022-05" db="EMBL/GenBank/DDBJ databases">
        <authorList>
            <person name="Oliphant S.A."/>
            <person name="Watson-Haigh N.S."/>
            <person name="Sumby K.M."/>
            <person name="Gardner J.M."/>
            <person name="Jiranek V."/>
        </authorList>
    </citation>
    <scope>NUCLEOTIDE SEQUENCE</scope>
    <source>
        <strain evidence="2">KI16_H9</strain>
    </source>
</reference>